<evidence type="ECO:0000313" key="3">
    <source>
        <dbReference type="Proteomes" id="UP000775547"/>
    </source>
</evidence>
<comment type="caution">
    <text evidence="2">The sequence shown here is derived from an EMBL/GenBank/DDBJ whole genome shotgun (WGS) entry which is preliminary data.</text>
</comment>
<name>A0A9P7G1W2_9AGAR</name>
<evidence type="ECO:0000256" key="1">
    <source>
        <dbReference type="SAM" id="MobiDB-lite"/>
    </source>
</evidence>
<feature type="region of interest" description="Disordered" evidence="1">
    <location>
        <begin position="156"/>
        <end position="186"/>
    </location>
</feature>
<gene>
    <name evidence="2" type="ORF">DXG03_008180</name>
</gene>
<reference evidence="2" key="1">
    <citation type="submission" date="2020-07" db="EMBL/GenBank/DDBJ databases">
        <authorList>
            <person name="Nieuwenhuis M."/>
            <person name="Van De Peppel L.J.J."/>
        </authorList>
    </citation>
    <scope>NUCLEOTIDE SEQUENCE</scope>
    <source>
        <strain evidence="2">AP01</strain>
        <tissue evidence="2">Mycelium</tissue>
    </source>
</reference>
<dbReference type="Proteomes" id="UP000775547">
    <property type="component" value="Unassembled WGS sequence"/>
</dbReference>
<accession>A0A9P7G1W2</accession>
<keyword evidence="3" id="KW-1185">Reference proteome</keyword>
<dbReference type="EMBL" id="JABCKV010000656">
    <property type="protein sequence ID" value="KAG5640533.1"/>
    <property type="molecule type" value="Genomic_DNA"/>
</dbReference>
<sequence>MNDTTTSTFPKSWAHRLCTLQACFKVWTEDLMTGGPKTLANNVTDLYHTWVWLRIKAKNGFAQAGELSLPAIDVSELALASSATPAPLSRQPTPVPEVTPSVMEAGLSEKRHDEDSGVAALAAGAQDDDVEMVGPGAGTGNGGVIPGVESRAVASNKDSGMTDADWGPAGNTGMVEESDNLPPAPQPRPQLPSMGTWLMLPSGWQERARVEAKAKGTGNAVASSSRSGHWPQTLVGVVIDRKHAAADKMGETGIGPTADKHHQMNMFGVDGKSMGEVEVEVVPATSAKGHTRRPKVTPCKVLSKAVMEDSELDGGVEVVPGPSKAVEVDDPATFSFPAPNGEKDMLRAASVLGCWAANTCGDLWALEASYATLRLWEKEALAHMSEMEAVLGWFMDMMESERDEGMR</sequence>
<proteinExistence type="predicted"/>
<reference evidence="2" key="2">
    <citation type="submission" date="2021-10" db="EMBL/GenBank/DDBJ databases">
        <title>Phylogenomics reveals ancestral predisposition of the termite-cultivated fungus Termitomyces towards a domesticated lifestyle.</title>
        <authorList>
            <person name="Auxier B."/>
            <person name="Grum-Grzhimaylo A."/>
            <person name="Cardenas M.E."/>
            <person name="Lodge J.D."/>
            <person name="Laessoe T."/>
            <person name="Pedersen O."/>
            <person name="Smith M.E."/>
            <person name="Kuyper T.W."/>
            <person name="Franco-Molano E.A."/>
            <person name="Baroni T.J."/>
            <person name="Aanen D.K."/>
        </authorList>
    </citation>
    <scope>NUCLEOTIDE SEQUENCE</scope>
    <source>
        <strain evidence="2">AP01</strain>
        <tissue evidence="2">Mycelium</tissue>
    </source>
</reference>
<organism evidence="2 3">
    <name type="scientific">Asterophora parasitica</name>
    <dbReference type="NCBI Taxonomy" id="117018"/>
    <lineage>
        <taxon>Eukaryota</taxon>
        <taxon>Fungi</taxon>
        <taxon>Dikarya</taxon>
        <taxon>Basidiomycota</taxon>
        <taxon>Agaricomycotina</taxon>
        <taxon>Agaricomycetes</taxon>
        <taxon>Agaricomycetidae</taxon>
        <taxon>Agaricales</taxon>
        <taxon>Tricholomatineae</taxon>
        <taxon>Lyophyllaceae</taxon>
        <taxon>Asterophora</taxon>
    </lineage>
</organism>
<protein>
    <submittedName>
        <fullName evidence="2">Uncharacterized protein</fullName>
    </submittedName>
</protein>
<evidence type="ECO:0000313" key="2">
    <source>
        <dbReference type="EMBL" id="KAG5640533.1"/>
    </source>
</evidence>
<dbReference type="AlphaFoldDB" id="A0A9P7G1W2"/>